<dbReference type="SMART" id="SM00854">
    <property type="entry name" value="PGA_cap"/>
    <property type="match status" value="1"/>
</dbReference>
<evidence type="ECO:0000313" key="4">
    <source>
        <dbReference type="Proteomes" id="UP000183868"/>
    </source>
</evidence>
<dbReference type="Proteomes" id="UP000183868">
    <property type="component" value="Chromosome"/>
</dbReference>
<feature type="domain" description="Capsule synthesis protein CapA" evidence="2">
    <location>
        <begin position="1"/>
        <end position="229"/>
    </location>
</feature>
<dbReference type="CDD" id="cd07381">
    <property type="entry name" value="MPP_CapA"/>
    <property type="match status" value="1"/>
</dbReference>
<gene>
    <name evidence="3" type="ORF">Cabys_1190</name>
</gene>
<organism evidence="3 4">
    <name type="scientific">Caldithrix abyssi DSM 13497</name>
    <dbReference type="NCBI Taxonomy" id="880073"/>
    <lineage>
        <taxon>Bacteria</taxon>
        <taxon>Pseudomonadati</taxon>
        <taxon>Calditrichota</taxon>
        <taxon>Calditrichia</taxon>
        <taxon>Calditrichales</taxon>
        <taxon>Calditrichaceae</taxon>
        <taxon>Caldithrix</taxon>
    </lineage>
</organism>
<comment type="similarity">
    <text evidence="1">Belongs to the CapA family.</text>
</comment>
<dbReference type="Gene3D" id="3.60.21.10">
    <property type="match status" value="1"/>
</dbReference>
<dbReference type="EMBL" id="CP018099">
    <property type="protein sequence ID" value="APF17939.1"/>
    <property type="molecule type" value="Genomic_DNA"/>
</dbReference>
<sequence>MAHHFEYYVKQRITYPFDKIPWFKEADVSVINLEAPFTSSDSAMEKPYVFKAKPKYVEVLKYGGVDLVNLANNHIYDYGKEGLLETLETLERAGLAFIGAGRNINQARKPAIFEIKGLKLAFMGYYGLRAHEESHPATETEPGTALRKLKYIKEDIKQLKDRVDFITVIFHWGQEKKNIPEADQIRFAHRVIDYGADLIVGHHPHVLQGVEKYKKGVIVYSLGNFIFGGNSRTYEETAVLQVNIPVQNPEAWSVKMLPVAVRYWQPALLEGARRDSVLKHLKEYSEIFEQTPLN</sequence>
<reference evidence="3 4" key="1">
    <citation type="submission" date="2016-11" db="EMBL/GenBank/DDBJ databases">
        <title>Genomic analysis of Caldithrix abyssi and proposal of a novel bacterial phylum Caldithrichaeota.</title>
        <authorList>
            <person name="Kublanov I."/>
            <person name="Sigalova O."/>
            <person name="Gavrilov S."/>
            <person name="Lebedinsky A."/>
            <person name="Ivanova N."/>
            <person name="Daum C."/>
            <person name="Reddy T."/>
            <person name="Klenk H.P."/>
            <person name="Goker M."/>
            <person name="Reva O."/>
            <person name="Miroshnichenko M."/>
            <person name="Kyprides N."/>
            <person name="Woyke T."/>
            <person name="Gelfand M."/>
        </authorList>
    </citation>
    <scope>NUCLEOTIDE SEQUENCE [LARGE SCALE GENOMIC DNA]</scope>
    <source>
        <strain evidence="3 4">LF13</strain>
    </source>
</reference>
<dbReference type="AlphaFoldDB" id="A0A1J1C5I4"/>
<dbReference type="PANTHER" id="PTHR33393:SF13">
    <property type="entry name" value="PGA BIOSYNTHESIS PROTEIN CAPA"/>
    <property type="match status" value="1"/>
</dbReference>
<protein>
    <submittedName>
        <fullName evidence="3">Poly-gamma-glutamate synthesis protein (Capsule biosynthesis protein)</fullName>
    </submittedName>
</protein>
<evidence type="ECO:0000313" key="3">
    <source>
        <dbReference type="EMBL" id="APF17939.1"/>
    </source>
</evidence>
<accession>A0A1J1C5I4</accession>
<dbReference type="PANTHER" id="PTHR33393">
    <property type="entry name" value="POLYGLUTAMINE SYNTHESIS ACCESSORY PROTEIN RV0574C-RELATED"/>
    <property type="match status" value="1"/>
</dbReference>
<dbReference type="Pfam" id="PF09587">
    <property type="entry name" value="PGA_cap"/>
    <property type="match status" value="1"/>
</dbReference>
<name>A0A1J1C5I4_CALAY</name>
<dbReference type="InterPro" id="IPR052169">
    <property type="entry name" value="CW_Biosynth-Accessory"/>
</dbReference>
<evidence type="ECO:0000259" key="2">
    <source>
        <dbReference type="SMART" id="SM00854"/>
    </source>
</evidence>
<proteinExistence type="inferred from homology"/>
<evidence type="ECO:0000256" key="1">
    <source>
        <dbReference type="ARBA" id="ARBA00005662"/>
    </source>
</evidence>
<dbReference type="KEGG" id="caby:Cabys_1190"/>
<dbReference type="InterPro" id="IPR029052">
    <property type="entry name" value="Metallo-depent_PP-like"/>
</dbReference>
<dbReference type="SUPFAM" id="SSF56300">
    <property type="entry name" value="Metallo-dependent phosphatases"/>
    <property type="match status" value="1"/>
</dbReference>
<dbReference type="InterPro" id="IPR019079">
    <property type="entry name" value="Capsule_synth_CapA"/>
</dbReference>